<feature type="region of interest" description="Disordered" evidence="5">
    <location>
        <begin position="152"/>
        <end position="179"/>
    </location>
</feature>
<dbReference type="InterPro" id="IPR001356">
    <property type="entry name" value="HD"/>
</dbReference>
<dbReference type="PANTHER" id="PTHR46777">
    <property type="entry name" value="WUSCHEL-RELATED HOMEOBOX 13"/>
    <property type="match status" value="1"/>
</dbReference>
<feature type="compositionally biased region" description="Basic and acidic residues" evidence="5">
    <location>
        <begin position="169"/>
        <end position="179"/>
    </location>
</feature>
<comment type="subcellular location">
    <subcellularLocation>
        <location evidence="1 2 3">Nucleus</location>
    </subcellularLocation>
</comment>
<evidence type="ECO:0000313" key="8">
    <source>
        <dbReference type="Proteomes" id="UP000188268"/>
    </source>
</evidence>
<dbReference type="CDD" id="cd00086">
    <property type="entry name" value="homeodomain"/>
    <property type="match status" value="1"/>
</dbReference>
<dbReference type="PROSITE" id="PS50071">
    <property type="entry name" value="HOMEOBOX_2"/>
    <property type="match status" value="1"/>
</dbReference>
<dbReference type="Gramene" id="OMO83373">
    <property type="protein sequence ID" value="OMO83373"/>
    <property type="gene ID" value="CCACVL1_11411"/>
</dbReference>
<dbReference type="Gene3D" id="1.10.10.60">
    <property type="entry name" value="Homeodomain-like"/>
    <property type="match status" value="1"/>
</dbReference>
<keyword evidence="2 3" id="KW-0238">DNA-binding</keyword>
<evidence type="ECO:0000256" key="4">
    <source>
        <dbReference type="SAM" id="Coils"/>
    </source>
</evidence>
<reference evidence="7 8" key="1">
    <citation type="submission" date="2013-09" db="EMBL/GenBank/DDBJ databases">
        <title>Corchorus capsularis genome sequencing.</title>
        <authorList>
            <person name="Alam M."/>
            <person name="Haque M.S."/>
            <person name="Islam M.S."/>
            <person name="Emdad E.M."/>
            <person name="Islam M.M."/>
            <person name="Ahmed B."/>
            <person name="Halim A."/>
            <person name="Hossen Q.M.M."/>
            <person name="Hossain M.Z."/>
            <person name="Ahmed R."/>
            <person name="Khan M.M."/>
            <person name="Islam R."/>
            <person name="Rashid M.M."/>
            <person name="Khan S.A."/>
            <person name="Rahman M.S."/>
            <person name="Alam M."/>
        </authorList>
    </citation>
    <scope>NUCLEOTIDE SEQUENCE [LARGE SCALE GENOMIC DNA]</scope>
    <source>
        <strain evidence="8">cv. CVL-1</strain>
        <tissue evidence="7">Whole seedling</tissue>
    </source>
</reference>
<dbReference type="EMBL" id="AWWV01009868">
    <property type="protein sequence ID" value="OMO83373.1"/>
    <property type="molecule type" value="Genomic_DNA"/>
</dbReference>
<evidence type="ECO:0000256" key="1">
    <source>
        <dbReference type="ARBA" id="ARBA00004123"/>
    </source>
</evidence>
<dbReference type="GO" id="GO:0003700">
    <property type="term" value="F:DNA-binding transcription factor activity"/>
    <property type="evidence" value="ECO:0007669"/>
    <property type="project" value="InterPro"/>
</dbReference>
<feature type="coiled-coil region" evidence="4">
    <location>
        <begin position="5"/>
        <end position="58"/>
    </location>
</feature>
<evidence type="ECO:0000256" key="5">
    <source>
        <dbReference type="SAM" id="MobiDB-lite"/>
    </source>
</evidence>
<dbReference type="Pfam" id="PF00046">
    <property type="entry name" value="Homeodomain"/>
    <property type="match status" value="1"/>
</dbReference>
<feature type="domain" description="Homeobox" evidence="6">
    <location>
        <begin position="88"/>
        <end position="153"/>
    </location>
</feature>
<evidence type="ECO:0000259" key="6">
    <source>
        <dbReference type="PROSITE" id="PS50071"/>
    </source>
</evidence>
<keyword evidence="8" id="KW-1185">Reference proteome</keyword>
<dbReference type="PANTHER" id="PTHR46777:SF15">
    <property type="entry name" value="WUSCHEL-RELATED HOMEOBOX 8-LIKE"/>
    <property type="match status" value="1"/>
</dbReference>
<dbReference type="OrthoDB" id="6159439at2759"/>
<evidence type="ECO:0000256" key="2">
    <source>
        <dbReference type="PROSITE-ProRule" id="PRU00108"/>
    </source>
</evidence>
<keyword evidence="2 3" id="KW-0539">Nucleus</keyword>
<dbReference type="SMART" id="SM00389">
    <property type="entry name" value="HOX"/>
    <property type="match status" value="1"/>
</dbReference>
<protein>
    <recommendedName>
        <fullName evidence="6">Homeobox domain-containing protein</fullName>
    </recommendedName>
</protein>
<evidence type="ECO:0000313" key="7">
    <source>
        <dbReference type="EMBL" id="OMO83373.1"/>
    </source>
</evidence>
<dbReference type="SUPFAM" id="SSF46689">
    <property type="entry name" value="Homeodomain-like"/>
    <property type="match status" value="1"/>
</dbReference>
<evidence type="ECO:0000256" key="3">
    <source>
        <dbReference type="RuleBase" id="RU000682"/>
    </source>
</evidence>
<dbReference type="InterPro" id="IPR009057">
    <property type="entry name" value="Homeodomain-like_sf"/>
</dbReference>
<comment type="caution">
    <text evidence="7">The sequence shown here is derived from an EMBL/GenBank/DDBJ whole genome shotgun (WGS) entry which is preliminary data.</text>
</comment>
<dbReference type="OMA" id="QNEVCGK"/>
<dbReference type="GO" id="GO:0003677">
    <property type="term" value="F:DNA binding"/>
    <property type="evidence" value="ECO:0007669"/>
    <property type="project" value="UniProtKB-UniRule"/>
</dbReference>
<name>A0A1R3ILD5_COCAP</name>
<dbReference type="Proteomes" id="UP000188268">
    <property type="component" value="Unassembled WGS sequence"/>
</dbReference>
<feature type="DNA-binding region" description="Homeobox" evidence="2">
    <location>
        <begin position="90"/>
        <end position="154"/>
    </location>
</feature>
<dbReference type="InterPro" id="IPR044559">
    <property type="entry name" value="WOX13-like"/>
</dbReference>
<sequence>MEWQSQEMQEQQQQQEEEYLQFQIQNGICGKVMTDEQMEELKKQIVAYQDITKQLAEMHKTMSAHQDLTGTWLGNPYYEPMLGSFGHKITARQRWTPTPLQLQILENIYNQGNGTPSKQKIKEITVELAQHGQISETNVYNWFQNRRARSKRKMQVSPSEAEVSPQDLAAKERRSKPENMEFLDNSAQGVENFYYQNSDAGLDQLMGKVECSRVYDPYSSNNLVEQYGLLG</sequence>
<accession>A0A1R3ILD5</accession>
<dbReference type="STRING" id="210143.A0A1R3ILD5"/>
<organism evidence="7 8">
    <name type="scientific">Corchorus capsularis</name>
    <name type="common">Jute</name>
    <dbReference type="NCBI Taxonomy" id="210143"/>
    <lineage>
        <taxon>Eukaryota</taxon>
        <taxon>Viridiplantae</taxon>
        <taxon>Streptophyta</taxon>
        <taxon>Embryophyta</taxon>
        <taxon>Tracheophyta</taxon>
        <taxon>Spermatophyta</taxon>
        <taxon>Magnoliopsida</taxon>
        <taxon>eudicotyledons</taxon>
        <taxon>Gunneridae</taxon>
        <taxon>Pentapetalae</taxon>
        <taxon>rosids</taxon>
        <taxon>malvids</taxon>
        <taxon>Malvales</taxon>
        <taxon>Malvaceae</taxon>
        <taxon>Grewioideae</taxon>
        <taxon>Apeibeae</taxon>
        <taxon>Corchorus</taxon>
    </lineage>
</organism>
<dbReference type="GO" id="GO:0005634">
    <property type="term" value="C:nucleus"/>
    <property type="evidence" value="ECO:0007669"/>
    <property type="project" value="UniProtKB-SubCell"/>
</dbReference>
<keyword evidence="4" id="KW-0175">Coiled coil</keyword>
<proteinExistence type="predicted"/>
<keyword evidence="2 3" id="KW-0371">Homeobox</keyword>
<gene>
    <name evidence="7" type="ORF">CCACVL1_11411</name>
</gene>
<dbReference type="AlphaFoldDB" id="A0A1R3ILD5"/>